<dbReference type="RefSeq" id="WP_113966614.1">
    <property type="nucleotide sequence ID" value="NZ_QNRP01000007.1"/>
</dbReference>
<proteinExistence type="predicted"/>
<evidence type="ECO:0000313" key="5">
    <source>
        <dbReference type="Proteomes" id="UP000252249"/>
    </source>
</evidence>
<protein>
    <recommendedName>
        <fullName evidence="3">NodB homology domain-containing protein</fullName>
    </recommendedName>
</protein>
<accession>A0A368P2J8</accession>
<keyword evidence="2" id="KW-0378">Hydrolase</keyword>
<gene>
    <name evidence="4" type="ORF">DU428_12180</name>
</gene>
<dbReference type="PANTHER" id="PTHR10587">
    <property type="entry name" value="GLYCOSYL TRANSFERASE-RELATED"/>
    <property type="match status" value="1"/>
</dbReference>
<dbReference type="PROSITE" id="PS51677">
    <property type="entry name" value="NODB"/>
    <property type="match status" value="1"/>
</dbReference>
<evidence type="ECO:0000256" key="2">
    <source>
        <dbReference type="ARBA" id="ARBA00022801"/>
    </source>
</evidence>
<dbReference type="GO" id="GO:0016020">
    <property type="term" value="C:membrane"/>
    <property type="evidence" value="ECO:0007669"/>
    <property type="project" value="TreeGrafter"/>
</dbReference>
<dbReference type="Gene3D" id="3.20.20.370">
    <property type="entry name" value="Glycoside hydrolase/deacetylase"/>
    <property type="match status" value="1"/>
</dbReference>
<evidence type="ECO:0000259" key="3">
    <source>
        <dbReference type="PROSITE" id="PS51677"/>
    </source>
</evidence>
<keyword evidence="1" id="KW-0479">Metal-binding</keyword>
<comment type="caution">
    <text evidence="4">The sequence shown here is derived from an EMBL/GenBank/DDBJ whole genome shotgun (WGS) entry which is preliminary data.</text>
</comment>
<dbReference type="GO" id="GO:0005975">
    <property type="term" value="P:carbohydrate metabolic process"/>
    <property type="evidence" value="ECO:0007669"/>
    <property type="project" value="InterPro"/>
</dbReference>
<dbReference type="InterPro" id="IPR021729">
    <property type="entry name" value="DUF3298"/>
</dbReference>
<organism evidence="4 5">
    <name type="scientific">Oceanihabitans sediminis</name>
    <dbReference type="NCBI Taxonomy" id="1812012"/>
    <lineage>
        <taxon>Bacteria</taxon>
        <taxon>Pseudomonadati</taxon>
        <taxon>Bacteroidota</taxon>
        <taxon>Flavobacteriia</taxon>
        <taxon>Flavobacteriales</taxon>
        <taxon>Flavobacteriaceae</taxon>
        <taxon>Oceanihabitans</taxon>
    </lineage>
</organism>
<dbReference type="InterPro" id="IPR002509">
    <property type="entry name" value="NODB_dom"/>
</dbReference>
<dbReference type="Pfam" id="PF11738">
    <property type="entry name" value="DUF3298"/>
    <property type="match status" value="1"/>
</dbReference>
<feature type="domain" description="NodB homology" evidence="3">
    <location>
        <begin position="297"/>
        <end position="469"/>
    </location>
</feature>
<keyword evidence="5" id="KW-1185">Reference proteome</keyword>
<dbReference type="PANTHER" id="PTHR10587:SF133">
    <property type="entry name" value="CHITIN DEACETYLASE 1-RELATED"/>
    <property type="match status" value="1"/>
</dbReference>
<dbReference type="AlphaFoldDB" id="A0A368P2J8"/>
<sequence>MKNIVYVLILVVINFNCKEAKKEEAIDAPFRIELDESVEALSDSIQIKNIQVGSDTSNDKNKLHISYPSTVYNFINNDQEAFAQSYLKEFEAAAKGKNEEAIAGLDFGQHFELVASSPTVLTFLIERYTSYGNNYDTQFFTYVYDVKDQKRLPFSRLFSPKENFEKLATIVQSETKAILKEKIAAMEGVSASDKEALWNNAEEMLIEGTMPSDENYDGFSWDASGKLTIYFDKYQVASGNFGAIEVKLSPDSYRHLVAEKYLEVFLIPAEKGEEILPTEKEPKTAETSFEVDCSKEPCVAITFDDGPAKYTTQLLDILKKHEVKATFFVLGKSAKVQKNTLLRAYKEGHQIGNHSWDHKDLKRLSEEAVIQQINETNEVISNIIGEDVQVLRPPYGSLNDMVKAHANMPIILWNLDPLDWKDRKTDIVAERISEASINGIVLAHDIHPSTVAAMPQVISNLKAKGYHLVTIENLFAGKELEEGKVYSRRR</sequence>
<dbReference type="GO" id="GO:0046872">
    <property type="term" value="F:metal ion binding"/>
    <property type="evidence" value="ECO:0007669"/>
    <property type="project" value="UniProtKB-KW"/>
</dbReference>
<reference evidence="4 5" key="1">
    <citation type="submission" date="2018-07" db="EMBL/GenBank/DDBJ databases">
        <title>Oceanihabitans testaceum sp. nov., isolated from marine sediment.</title>
        <authorList>
            <person name="Li C.-M."/>
        </authorList>
    </citation>
    <scope>NUCLEOTIDE SEQUENCE [LARGE SCALE GENOMIC DNA]</scope>
    <source>
        <strain evidence="4 5">S9-10</strain>
    </source>
</reference>
<dbReference type="InterPro" id="IPR050248">
    <property type="entry name" value="Polysacc_deacetylase_ArnD"/>
</dbReference>
<dbReference type="Pfam" id="PF01522">
    <property type="entry name" value="Polysacc_deac_1"/>
    <property type="match status" value="1"/>
</dbReference>
<dbReference type="Gene3D" id="3.90.640.20">
    <property type="entry name" value="Heat-shock cognate protein, ATPase"/>
    <property type="match status" value="1"/>
</dbReference>
<dbReference type="InterPro" id="IPR011330">
    <property type="entry name" value="Glyco_hydro/deAcase_b/a-brl"/>
</dbReference>
<dbReference type="SUPFAM" id="SSF88713">
    <property type="entry name" value="Glycoside hydrolase/deacetylase"/>
    <property type="match status" value="1"/>
</dbReference>
<dbReference type="Proteomes" id="UP000252249">
    <property type="component" value="Unassembled WGS sequence"/>
</dbReference>
<name>A0A368P2J8_9FLAO</name>
<dbReference type="OrthoDB" id="9812065at2"/>
<evidence type="ECO:0000313" key="4">
    <source>
        <dbReference type="EMBL" id="RCU56643.1"/>
    </source>
</evidence>
<dbReference type="GO" id="GO:0016810">
    <property type="term" value="F:hydrolase activity, acting on carbon-nitrogen (but not peptide) bonds"/>
    <property type="evidence" value="ECO:0007669"/>
    <property type="project" value="InterPro"/>
</dbReference>
<dbReference type="InterPro" id="IPR037126">
    <property type="entry name" value="PdaC/RsiV-like_sf"/>
</dbReference>
<evidence type="ECO:0000256" key="1">
    <source>
        <dbReference type="ARBA" id="ARBA00022723"/>
    </source>
</evidence>
<dbReference type="EMBL" id="QPIG01000005">
    <property type="protein sequence ID" value="RCU56643.1"/>
    <property type="molecule type" value="Genomic_DNA"/>
</dbReference>